<accession>A0A2A4TAM4</accession>
<comment type="caution">
    <text evidence="1">The sequence shown here is derived from an EMBL/GenBank/DDBJ whole genome shotgun (WGS) entry which is preliminary data.</text>
</comment>
<gene>
    <name evidence="1" type="ORF">COB67_01900</name>
</gene>
<dbReference type="AlphaFoldDB" id="A0A2A4TAM4"/>
<name>A0A2A4TAM4_9DELT</name>
<organism evidence="1 2">
    <name type="scientific">SAR324 cluster bacterium</name>
    <dbReference type="NCBI Taxonomy" id="2024889"/>
    <lineage>
        <taxon>Bacteria</taxon>
        <taxon>Deltaproteobacteria</taxon>
        <taxon>SAR324 cluster</taxon>
    </lineage>
</organism>
<proteinExistence type="predicted"/>
<dbReference type="Proteomes" id="UP000218113">
    <property type="component" value="Unassembled WGS sequence"/>
</dbReference>
<sequence length="457" mass="53649">MDLKIHLETWKEKAGDLLAKISYRKTEKIEKIRKTTKEEEPKEKIPAKPSDRKKVIEELEMLLNSFPGNPKFLGKIVKHRKGWMDLIFNTGDFNRLKSIRVSVSRFAEKNPKEMSRRQIIEHQRKWKDLEVKLSRALHRHDHIIDLHALYALHLYAETKLYRQVEVRLPLLKRALKKMANALRNESLCLFNVIWFIEIYCDYLETLKQRILLYLKAGTKLDDRQVQQITLKLRQQVLLIEVFLTIKDRLDGIMMLNRKLRDSAYSTEGISLSEIRRASHAIKNGEEKASVGDGKTANFSIAVIVIIALLFARIPILKFLVRDIVGAISEGNRNLKLQKRMILTADYIHEYEQAVAEENILKKREHAEHIYKYCQKTIKHYWQNASLVKPYEIDPFMKLAWITLESNGLLDVTSFRMKLEQAEIFLDVVISQPKQKQDTIQYAKQLLFKVNALLSEYQ</sequence>
<evidence type="ECO:0000313" key="2">
    <source>
        <dbReference type="Proteomes" id="UP000218113"/>
    </source>
</evidence>
<evidence type="ECO:0000313" key="1">
    <source>
        <dbReference type="EMBL" id="PCI30424.1"/>
    </source>
</evidence>
<reference evidence="2" key="1">
    <citation type="submission" date="2017-08" db="EMBL/GenBank/DDBJ databases">
        <title>A dynamic microbial community with high functional redundancy inhabits the cold, oxic subseafloor aquifer.</title>
        <authorList>
            <person name="Tully B.J."/>
            <person name="Wheat C.G."/>
            <person name="Glazer B.T."/>
            <person name="Huber J.A."/>
        </authorList>
    </citation>
    <scope>NUCLEOTIDE SEQUENCE [LARGE SCALE GENOMIC DNA]</scope>
</reference>
<dbReference type="EMBL" id="NVSR01000005">
    <property type="protein sequence ID" value="PCI30424.1"/>
    <property type="molecule type" value="Genomic_DNA"/>
</dbReference>
<protein>
    <submittedName>
        <fullName evidence="1">Uncharacterized protein</fullName>
    </submittedName>
</protein>